<evidence type="ECO:0008006" key="5">
    <source>
        <dbReference type="Google" id="ProtNLM"/>
    </source>
</evidence>
<keyword evidence="4" id="KW-1185">Reference proteome</keyword>
<evidence type="ECO:0000313" key="4">
    <source>
        <dbReference type="Proteomes" id="UP001500596"/>
    </source>
</evidence>
<proteinExistence type="predicted"/>
<dbReference type="Pfam" id="PF11209">
    <property type="entry name" value="LmeA"/>
    <property type="match status" value="1"/>
</dbReference>
<keyword evidence="2" id="KW-1133">Transmembrane helix</keyword>
<feature type="region of interest" description="Disordered" evidence="1">
    <location>
        <begin position="1"/>
        <end position="21"/>
    </location>
</feature>
<dbReference type="EMBL" id="BAAAPK010000001">
    <property type="protein sequence ID" value="GAA1669702.1"/>
    <property type="molecule type" value="Genomic_DNA"/>
</dbReference>
<evidence type="ECO:0000256" key="1">
    <source>
        <dbReference type="SAM" id="MobiDB-lite"/>
    </source>
</evidence>
<name>A0ABN2GDZ1_9MICO</name>
<feature type="transmembrane region" description="Helical" evidence="2">
    <location>
        <begin position="28"/>
        <end position="49"/>
    </location>
</feature>
<dbReference type="InterPro" id="IPR021373">
    <property type="entry name" value="DUF2993"/>
</dbReference>
<evidence type="ECO:0000256" key="2">
    <source>
        <dbReference type="SAM" id="Phobius"/>
    </source>
</evidence>
<comment type="caution">
    <text evidence="3">The sequence shown here is derived from an EMBL/GenBank/DDBJ whole genome shotgun (WGS) entry which is preliminary data.</text>
</comment>
<dbReference type="RefSeq" id="WP_344052669.1">
    <property type="nucleotide sequence ID" value="NZ_BAAAPK010000001.1"/>
</dbReference>
<feature type="compositionally biased region" description="Pro residues" evidence="1">
    <location>
        <begin position="10"/>
        <end position="20"/>
    </location>
</feature>
<accession>A0ABN2GDZ1</accession>
<gene>
    <name evidence="3" type="ORF">GCM10009807_12290</name>
</gene>
<protein>
    <recommendedName>
        <fullName evidence="5">DUF2993 domain-containing protein</fullName>
    </recommendedName>
</protein>
<reference evidence="3 4" key="1">
    <citation type="journal article" date="2019" name="Int. J. Syst. Evol. Microbiol.">
        <title>The Global Catalogue of Microorganisms (GCM) 10K type strain sequencing project: providing services to taxonomists for standard genome sequencing and annotation.</title>
        <authorList>
            <consortium name="The Broad Institute Genomics Platform"/>
            <consortium name="The Broad Institute Genome Sequencing Center for Infectious Disease"/>
            <person name="Wu L."/>
            <person name="Ma J."/>
        </authorList>
    </citation>
    <scope>NUCLEOTIDE SEQUENCE [LARGE SCALE GENOMIC DNA]</scope>
    <source>
        <strain evidence="3 4">JCM 15575</strain>
    </source>
</reference>
<evidence type="ECO:0000313" key="3">
    <source>
        <dbReference type="EMBL" id="GAA1669702.1"/>
    </source>
</evidence>
<keyword evidence="2" id="KW-0472">Membrane</keyword>
<dbReference type="Proteomes" id="UP001500596">
    <property type="component" value="Unassembled WGS sequence"/>
</dbReference>
<sequence length="273" mass="28127">MTSGDAQPTLPLPRNAPAPTAPRRRRRAWPWIVALIVVAGLAVGAWFAGEAIARNVVTNTIRELVITQLSLPADHKIDVEVAGAVLPQLIVGTLQDVTISSEDVQLQAFAGDVTVRAQDIAIRGGAGTGSASATVVLDEEQLRGLMSTVENFPVDSLGLAEPNVTFSSALSLFGLTLPVGVALTPSAVDGDIVLSPTSLQLAGSDISAAALKEQFGGLADTVLRDWTVCIAKNVPAGVTLSSIAVTGEQVTADLVIDPAIVTDPALQENGTCP</sequence>
<organism evidence="3 4">
    <name type="scientific">Microbacterium lacus</name>
    <dbReference type="NCBI Taxonomy" id="415217"/>
    <lineage>
        <taxon>Bacteria</taxon>
        <taxon>Bacillati</taxon>
        <taxon>Actinomycetota</taxon>
        <taxon>Actinomycetes</taxon>
        <taxon>Micrococcales</taxon>
        <taxon>Microbacteriaceae</taxon>
        <taxon>Microbacterium</taxon>
    </lineage>
</organism>
<keyword evidence="2" id="KW-0812">Transmembrane</keyword>